<sequence length="416" mass="48585">MFKQITFLVLFLFGTTVFSQVEEVQAPNYIKTITFKGNTPESQLPVLSLGDFVVLEFDALNGNEEDYYYRIEHYNYDWTPSVLAKAEFLNGFDKQRIRNYENSLNTYQIYSHYKLQIPNQYTQGLTKSGNYMIFIYNDEDTVVFSRKFMIHENGANVGLQIKRSRDVSKIDTKQTVDIVINPINIQLNNPTQTVKTLIVQNNNLNTAISGIKPQYILGNELTYRYIKETSFDAGNEFFYFENKDVRVAINGVQFVELNDIYENILFTNIPRKNQRYTYNPDINGNFLITAIDVDNINIEADYVFVHFSLAMEQLPKGKSLHVYGNFNNYQITDETKMNYYKNELIYSTPVLLKQGFYNYKYVVVDDKTKKVDENFVCGNFWQTENSYKVLVYYRDLGARYDRLIGFGETSSVNITN</sequence>
<feature type="domain" description="Type 9 secretion system plug protein N-terminal" evidence="2">
    <location>
        <begin position="30"/>
        <end position="152"/>
    </location>
</feature>
<gene>
    <name evidence="3" type="ORF">C7H52_00395</name>
</gene>
<protein>
    <submittedName>
        <fullName evidence="3">DUF5103 domain-containing protein</fullName>
    </submittedName>
</protein>
<dbReference type="InterPro" id="IPR031345">
    <property type="entry name" value="T9SS_Plug_N"/>
</dbReference>
<dbReference type="EMBL" id="PXOQ01000006">
    <property type="protein sequence ID" value="PSG91606.1"/>
    <property type="molecule type" value="Genomic_DNA"/>
</dbReference>
<keyword evidence="1" id="KW-0732">Signal</keyword>
<evidence type="ECO:0000313" key="3">
    <source>
        <dbReference type="EMBL" id="PSG91606.1"/>
    </source>
</evidence>
<evidence type="ECO:0000256" key="1">
    <source>
        <dbReference type="SAM" id="SignalP"/>
    </source>
</evidence>
<name>A0A2T1NFU1_9FLAO</name>
<dbReference type="OrthoDB" id="1522602at2"/>
<dbReference type="RefSeq" id="WP_106461902.1">
    <property type="nucleotide sequence ID" value="NZ_PXOQ01000006.1"/>
</dbReference>
<evidence type="ECO:0000259" key="2">
    <source>
        <dbReference type="Pfam" id="PF17116"/>
    </source>
</evidence>
<accession>A0A2T1NFU1</accession>
<feature type="signal peptide" evidence="1">
    <location>
        <begin position="1"/>
        <end position="19"/>
    </location>
</feature>
<evidence type="ECO:0000313" key="4">
    <source>
        <dbReference type="Proteomes" id="UP000238426"/>
    </source>
</evidence>
<feature type="chain" id="PRO_5015594105" evidence="1">
    <location>
        <begin position="20"/>
        <end position="416"/>
    </location>
</feature>
<organism evidence="3 4">
    <name type="scientific">Aurantibacter aestuarii</name>
    <dbReference type="NCBI Taxonomy" id="1266046"/>
    <lineage>
        <taxon>Bacteria</taxon>
        <taxon>Pseudomonadati</taxon>
        <taxon>Bacteroidota</taxon>
        <taxon>Flavobacteriia</taxon>
        <taxon>Flavobacteriales</taxon>
        <taxon>Flavobacteriaceae</taxon>
        <taxon>Aurantibacter</taxon>
    </lineage>
</organism>
<keyword evidence="4" id="KW-1185">Reference proteome</keyword>
<reference evidence="3 4" key="1">
    <citation type="submission" date="2018-03" db="EMBL/GenBank/DDBJ databases">
        <title>Mesoflavibacter sp. HG37 and Mesoflavibacter sp. HG96 sp.nov., two marine bacteria isolated from seawater of Western Pacific Ocean.</title>
        <authorList>
            <person name="Cheng H."/>
            <person name="Wu Y.-H."/>
            <person name="Guo L.-L."/>
            <person name="Xu X.-W."/>
        </authorList>
    </citation>
    <scope>NUCLEOTIDE SEQUENCE [LARGE SCALE GENOMIC DNA]</scope>
    <source>
        <strain evidence="3 4">KCTC 32269</strain>
    </source>
</reference>
<dbReference type="InterPro" id="IPR013783">
    <property type="entry name" value="Ig-like_fold"/>
</dbReference>
<dbReference type="Pfam" id="PF17116">
    <property type="entry name" value="T9SS_plug_1st"/>
    <property type="match status" value="1"/>
</dbReference>
<comment type="caution">
    <text evidence="3">The sequence shown here is derived from an EMBL/GenBank/DDBJ whole genome shotgun (WGS) entry which is preliminary data.</text>
</comment>
<dbReference type="AlphaFoldDB" id="A0A2T1NFU1"/>
<dbReference type="Proteomes" id="UP000238426">
    <property type="component" value="Unassembled WGS sequence"/>
</dbReference>
<dbReference type="InterPro" id="IPR014756">
    <property type="entry name" value="Ig_E-set"/>
</dbReference>
<dbReference type="SUPFAM" id="SSF81296">
    <property type="entry name" value="E set domains"/>
    <property type="match status" value="1"/>
</dbReference>
<proteinExistence type="predicted"/>
<dbReference type="Gene3D" id="2.60.40.10">
    <property type="entry name" value="Immunoglobulins"/>
    <property type="match status" value="1"/>
</dbReference>